<dbReference type="InterPro" id="IPR036661">
    <property type="entry name" value="Luciferase-like_sf"/>
</dbReference>
<evidence type="ECO:0000256" key="3">
    <source>
        <dbReference type="ARBA" id="ARBA00023002"/>
    </source>
</evidence>
<comment type="caution">
    <text evidence="7">The sequence shown here is derived from an EMBL/GenBank/DDBJ whole genome shotgun (WGS) entry which is preliminary data.</text>
</comment>
<keyword evidence="2" id="KW-0288">FMN</keyword>
<dbReference type="Proteomes" id="UP000306441">
    <property type="component" value="Unassembled WGS sequence"/>
</dbReference>
<comment type="similarity">
    <text evidence="5">Belongs to the NtaA/SnaA/DszA monooxygenase family.</text>
</comment>
<dbReference type="PANTHER" id="PTHR30011">
    <property type="entry name" value="ALKANESULFONATE MONOOXYGENASE-RELATED"/>
    <property type="match status" value="1"/>
</dbReference>
<evidence type="ECO:0000256" key="2">
    <source>
        <dbReference type="ARBA" id="ARBA00022643"/>
    </source>
</evidence>
<evidence type="ECO:0000256" key="4">
    <source>
        <dbReference type="ARBA" id="ARBA00023033"/>
    </source>
</evidence>
<evidence type="ECO:0000313" key="8">
    <source>
        <dbReference type="Proteomes" id="UP000306441"/>
    </source>
</evidence>
<dbReference type="PIRSF" id="PIRSF000337">
    <property type="entry name" value="NTA_MOA"/>
    <property type="match status" value="1"/>
</dbReference>
<sequence length="426" mass="47623">MWRMGYHIAAWRHPNVRPDGSMDIRYFLDIARAAERGKFDLVFMADELAIRGADNPPGARTRQSNGAELEPITLLAALAPNTSRIGLVSTGSTTYSEPFNLARQFLSLDHISGGRAGWNVVTSWGTEDALNFGHMNFPDYDLRYERAGEFVDVVRGLWNSWEADALLRDKKSGLYYDEAKLHTLGHKGKYFSVRGPLNVARSPQDEPVIFFAGDSEPGREIAAKSADVVFTAKQDLGSARDFYASIKERLPKYGRADDDVLVMPGLLPVVGRTRAEAQAKYDELMELIDPVVGLASLYDRLGDLSDYPLDGPVPEPKDPVFKSRAETMYKLAQREGYTIRQLYMTQALGRGHRIIIGTAADVVDEMEQWKTARAADGFNIIPSHLPDAINAFVELVVPEMQRRGLYRTDYEGATLRENLGVFKGRR</sequence>
<reference evidence="7 8" key="1">
    <citation type="submission" date="2019-04" db="EMBL/GenBank/DDBJ databases">
        <title>Mesorhizobium composti sp. nov., isolated from compost.</title>
        <authorList>
            <person name="Lin S.-Y."/>
            <person name="Hameed A."/>
            <person name="Hsieh Y.-T."/>
            <person name="Young C.-C."/>
        </authorList>
    </citation>
    <scope>NUCLEOTIDE SEQUENCE [LARGE SCALE GENOMIC DNA]</scope>
    <source>
        <strain evidence="7 8">CC-YTH430</strain>
    </source>
</reference>
<dbReference type="PANTHER" id="PTHR30011:SF16">
    <property type="entry name" value="C2H2 FINGER DOMAIN TRANSCRIPTION FACTOR (EUROFUNG)-RELATED"/>
    <property type="match status" value="1"/>
</dbReference>
<dbReference type="SUPFAM" id="SSF51679">
    <property type="entry name" value="Bacterial luciferase-like"/>
    <property type="match status" value="1"/>
</dbReference>
<dbReference type="InterPro" id="IPR011251">
    <property type="entry name" value="Luciferase-like_dom"/>
</dbReference>
<keyword evidence="4" id="KW-0503">Monooxygenase</keyword>
<evidence type="ECO:0000256" key="5">
    <source>
        <dbReference type="ARBA" id="ARBA00033748"/>
    </source>
</evidence>
<protein>
    <submittedName>
        <fullName evidence="7">LLM class flavin-dependent oxidoreductase</fullName>
    </submittedName>
</protein>
<proteinExistence type="inferred from homology"/>
<evidence type="ECO:0000259" key="6">
    <source>
        <dbReference type="Pfam" id="PF00296"/>
    </source>
</evidence>
<dbReference type="NCBIfam" id="TIGR03860">
    <property type="entry name" value="FMN_nitrolo"/>
    <property type="match status" value="1"/>
</dbReference>
<dbReference type="EMBL" id="SSNY01000006">
    <property type="protein sequence ID" value="THF57182.1"/>
    <property type="molecule type" value="Genomic_DNA"/>
</dbReference>
<gene>
    <name evidence="7" type="ORF">E6C48_11735</name>
</gene>
<name>A0ABY2Q6N7_9HYPH</name>
<dbReference type="Pfam" id="PF00296">
    <property type="entry name" value="Bac_luciferase"/>
    <property type="match status" value="1"/>
</dbReference>
<feature type="domain" description="Luciferase-like" evidence="6">
    <location>
        <begin position="11"/>
        <end position="372"/>
    </location>
</feature>
<keyword evidence="8" id="KW-1185">Reference proteome</keyword>
<dbReference type="InterPro" id="IPR016215">
    <property type="entry name" value="NTA_MOA"/>
</dbReference>
<dbReference type="InterPro" id="IPR051260">
    <property type="entry name" value="Diverse_substr_monoxygenases"/>
</dbReference>
<evidence type="ECO:0000313" key="7">
    <source>
        <dbReference type="EMBL" id="THF57182.1"/>
    </source>
</evidence>
<accession>A0ABY2Q6N7</accession>
<organism evidence="7 8">
    <name type="scientific">Ollibium composti</name>
    <dbReference type="NCBI Taxonomy" id="2675109"/>
    <lineage>
        <taxon>Bacteria</taxon>
        <taxon>Pseudomonadati</taxon>
        <taxon>Pseudomonadota</taxon>
        <taxon>Alphaproteobacteria</taxon>
        <taxon>Hyphomicrobiales</taxon>
        <taxon>Phyllobacteriaceae</taxon>
        <taxon>Ollibium</taxon>
    </lineage>
</organism>
<dbReference type="Gene3D" id="3.20.20.30">
    <property type="entry name" value="Luciferase-like domain"/>
    <property type="match status" value="1"/>
</dbReference>
<keyword evidence="1" id="KW-0285">Flavoprotein</keyword>
<evidence type="ECO:0000256" key="1">
    <source>
        <dbReference type="ARBA" id="ARBA00022630"/>
    </source>
</evidence>
<keyword evidence="3" id="KW-0560">Oxidoreductase</keyword>
<dbReference type="CDD" id="cd01095">
    <property type="entry name" value="Nitrilotriacetate_monoxgenase"/>
    <property type="match status" value="1"/>
</dbReference>